<reference evidence="2 3" key="1">
    <citation type="submission" date="2013-09" db="EMBL/GenBank/DDBJ databases">
        <authorList>
            <person name="Zeng Z."/>
            <person name="Chen C."/>
        </authorList>
    </citation>
    <scope>NUCLEOTIDE SEQUENCE [LARGE SCALE GENOMIC DNA]</scope>
    <source>
        <strain evidence="2 3">F44-8</strain>
    </source>
</reference>
<accession>A0A0A2LT80</accession>
<evidence type="ECO:0000313" key="2">
    <source>
        <dbReference type="EMBL" id="KGO82536.1"/>
    </source>
</evidence>
<dbReference type="Gene3D" id="3.90.25.10">
    <property type="entry name" value="UDP-galactose 4-epimerase, domain 1"/>
    <property type="match status" value="1"/>
</dbReference>
<dbReference type="InterPro" id="IPR052718">
    <property type="entry name" value="NmrA-type_oxidoreductase"/>
</dbReference>
<gene>
    <name evidence="2" type="ORF">Q763_05405</name>
</gene>
<dbReference type="Proteomes" id="UP000030129">
    <property type="component" value="Unassembled WGS sequence"/>
</dbReference>
<protein>
    <recommendedName>
        <fullName evidence="1">NmrA-like domain-containing protein</fullName>
    </recommendedName>
</protein>
<dbReference type="PANTHER" id="PTHR47129">
    <property type="entry name" value="QUINONE OXIDOREDUCTASE 2"/>
    <property type="match status" value="1"/>
</dbReference>
<dbReference type="InterPro" id="IPR036291">
    <property type="entry name" value="NAD(P)-bd_dom_sf"/>
</dbReference>
<keyword evidence="3" id="KW-1185">Reference proteome</keyword>
<dbReference type="InterPro" id="IPR008030">
    <property type="entry name" value="NmrA-like"/>
</dbReference>
<dbReference type="AlphaFoldDB" id="A0A0A2LT80"/>
<dbReference type="EMBL" id="JRLV01000005">
    <property type="protein sequence ID" value="KGO82536.1"/>
    <property type="molecule type" value="Genomic_DNA"/>
</dbReference>
<dbReference type="CDD" id="cd05269">
    <property type="entry name" value="TMR_SDR_a"/>
    <property type="match status" value="1"/>
</dbReference>
<feature type="domain" description="NmrA-like" evidence="1">
    <location>
        <begin position="8"/>
        <end position="291"/>
    </location>
</feature>
<dbReference type="Gene3D" id="3.40.50.720">
    <property type="entry name" value="NAD(P)-binding Rossmann-like Domain"/>
    <property type="match status" value="1"/>
</dbReference>
<sequence length="308" mass="34339">MNQQLTRKDKILVTGATGHYGYSVIESLIKNGVNESLIYAMARDYTKTEKLNSLNVNIVLGDYDNYSSMLKAFSGIDKLFFVSGNVLENRSEQHLQVVKAAVKSGVKYILYTSQEHKEVNFSHIDFILSSHLATENAIKASGMNYTILRNGLYMDTLSKFLDKNIFKHGIYLPAGNAKIGFALRSEMAEAAAKVLVSKGHENKTYTVSGRSYSFLEIAEYISQITGKNITYLSPGVDAFLAVVINKGVSEKCAKIIGCFAEAAKDGELEKLQFIQMEKLLGRKPLTVKQYLEETFIFNFLSSVGKERI</sequence>
<dbReference type="PANTHER" id="PTHR47129:SF1">
    <property type="entry name" value="NMRA-LIKE DOMAIN-CONTAINING PROTEIN"/>
    <property type="match status" value="1"/>
</dbReference>
<name>A0A0A2LT80_9FLAO</name>
<dbReference type="STRING" id="1406840.Q763_05405"/>
<dbReference type="Pfam" id="PF05368">
    <property type="entry name" value="NmrA"/>
    <property type="match status" value="1"/>
</dbReference>
<organism evidence="2 3">
    <name type="scientific">Flavobacterium beibuense F44-8</name>
    <dbReference type="NCBI Taxonomy" id="1406840"/>
    <lineage>
        <taxon>Bacteria</taxon>
        <taxon>Pseudomonadati</taxon>
        <taxon>Bacteroidota</taxon>
        <taxon>Flavobacteriia</taxon>
        <taxon>Flavobacteriales</taxon>
        <taxon>Flavobacteriaceae</taxon>
        <taxon>Flavobacterium</taxon>
    </lineage>
</organism>
<proteinExistence type="predicted"/>
<dbReference type="eggNOG" id="COG0702">
    <property type="taxonomic scope" value="Bacteria"/>
</dbReference>
<evidence type="ECO:0000259" key="1">
    <source>
        <dbReference type="Pfam" id="PF05368"/>
    </source>
</evidence>
<evidence type="ECO:0000313" key="3">
    <source>
        <dbReference type="Proteomes" id="UP000030129"/>
    </source>
</evidence>
<comment type="caution">
    <text evidence="2">The sequence shown here is derived from an EMBL/GenBank/DDBJ whole genome shotgun (WGS) entry which is preliminary data.</text>
</comment>
<dbReference type="SUPFAM" id="SSF51735">
    <property type="entry name" value="NAD(P)-binding Rossmann-fold domains"/>
    <property type="match status" value="1"/>
</dbReference>
<dbReference type="RefSeq" id="WP_035131942.1">
    <property type="nucleotide sequence ID" value="NZ_JRLV01000005.1"/>
</dbReference>